<dbReference type="HAMAP" id="MF_01139">
    <property type="entry name" value="ISPT"/>
    <property type="match status" value="1"/>
</dbReference>
<dbReference type="GO" id="GO:0016094">
    <property type="term" value="P:polyprenol biosynthetic process"/>
    <property type="evidence" value="ECO:0007669"/>
    <property type="project" value="TreeGrafter"/>
</dbReference>
<feature type="binding site" evidence="2">
    <location>
        <position position="39"/>
    </location>
    <ligand>
        <name>substrate</name>
    </ligand>
</feature>
<comment type="function">
    <text evidence="2">Catalyzes the condensation of isopentenyl diphosphate (IPP) with allylic pyrophosphates generating different type of terpenoids.</text>
</comment>
<evidence type="ECO:0000313" key="3">
    <source>
        <dbReference type="EMBL" id="KRL86779.1"/>
    </source>
</evidence>
<gene>
    <name evidence="3" type="ORF">FC50_GL000424</name>
</gene>
<proteinExistence type="inferred from homology"/>
<evidence type="ECO:0000313" key="4">
    <source>
        <dbReference type="Proteomes" id="UP000051922"/>
    </source>
</evidence>
<name>A0A0R1UAE5_9LACO</name>
<keyword evidence="2" id="KW-0460">Magnesium</keyword>
<feature type="binding site" evidence="2">
    <location>
        <position position="31"/>
    </location>
    <ligand>
        <name>substrate</name>
    </ligand>
</feature>
<accession>A0A0R1UAE5</accession>
<comment type="similarity">
    <text evidence="2">Belongs to the UPP synthase family.</text>
</comment>
<dbReference type="GO" id="GO:0000287">
    <property type="term" value="F:magnesium ion binding"/>
    <property type="evidence" value="ECO:0007669"/>
    <property type="project" value="UniProtKB-UniRule"/>
</dbReference>
<reference evidence="3 4" key="1">
    <citation type="journal article" date="2015" name="Genome Announc.">
        <title>Expanding the biotechnology potential of lactobacilli through comparative genomics of 213 strains and associated genera.</title>
        <authorList>
            <person name="Sun Z."/>
            <person name="Harris H.M."/>
            <person name="McCann A."/>
            <person name="Guo C."/>
            <person name="Argimon S."/>
            <person name="Zhang W."/>
            <person name="Yang X."/>
            <person name="Jeffery I.B."/>
            <person name="Cooney J.C."/>
            <person name="Kagawa T.F."/>
            <person name="Liu W."/>
            <person name="Song Y."/>
            <person name="Salvetti E."/>
            <person name="Wrobel A."/>
            <person name="Rasinkangas P."/>
            <person name="Parkhill J."/>
            <person name="Rea M.C."/>
            <person name="O'Sullivan O."/>
            <person name="Ritari J."/>
            <person name="Douillard F.P."/>
            <person name="Paul Ross R."/>
            <person name="Yang R."/>
            <person name="Briner A.E."/>
            <person name="Felis G.E."/>
            <person name="de Vos W.M."/>
            <person name="Barrangou R."/>
            <person name="Klaenhammer T.R."/>
            <person name="Caufield P.W."/>
            <person name="Cui Y."/>
            <person name="Zhang H."/>
            <person name="O'Toole P.W."/>
        </authorList>
    </citation>
    <scope>NUCLEOTIDE SEQUENCE [LARGE SCALE GENOMIC DNA]</scope>
    <source>
        <strain evidence="3 4">DSM 15945</strain>
    </source>
</reference>
<feature type="binding site" evidence="2">
    <location>
        <begin position="203"/>
        <end position="205"/>
    </location>
    <ligand>
        <name>substrate</name>
    </ligand>
</feature>
<feature type="binding site" evidence="2">
    <location>
        <position position="75"/>
    </location>
    <ligand>
        <name>substrate</name>
    </ligand>
</feature>
<dbReference type="InterPro" id="IPR036424">
    <property type="entry name" value="UPP_synth-like_sf"/>
</dbReference>
<evidence type="ECO:0000256" key="1">
    <source>
        <dbReference type="ARBA" id="ARBA00022679"/>
    </source>
</evidence>
<dbReference type="NCBIfam" id="TIGR00055">
    <property type="entry name" value="uppS"/>
    <property type="match status" value="1"/>
</dbReference>
<feature type="binding site" evidence="2">
    <location>
        <begin position="27"/>
        <end position="30"/>
    </location>
    <ligand>
        <name>substrate</name>
    </ligand>
</feature>
<organism evidence="3 4">
    <name type="scientific">Lacticaseibacillus pantheris DSM 15945 = JCM 12539 = NBRC 106106</name>
    <dbReference type="NCBI Taxonomy" id="1423783"/>
    <lineage>
        <taxon>Bacteria</taxon>
        <taxon>Bacillati</taxon>
        <taxon>Bacillota</taxon>
        <taxon>Bacilli</taxon>
        <taxon>Lactobacillales</taxon>
        <taxon>Lactobacillaceae</taxon>
        <taxon>Lacticaseibacillus</taxon>
    </lineage>
</organism>
<dbReference type="PROSITE" id="PS01066">
    <property type="entry name" value="UPP_SYNTHASE"/>
    <property type="match status" value="1"/>
</dbReference>
<dbReference type="PANTHER" id="PTHR10291:SF0">
    <property type="entry name" value="DEHYDRODOLICHYL DIPHOSPHATE SYNTHASE 2"/>
    <property type="match status" value="1"/>
</dbReference>
<feature type="active site" description="Proton acceptor" evidence="2">
    <location>
        <position position="74"/>
    </location>
</feature>
<comment type="subunit">
    <text evidence="2">Homodimer.</text>
</comment>
<keyword evidence="1 2" id="KW-0808">Transferase</keyword>
<dbReference type="GO" id="GO:0005829">
    <property type="term" value="C:cytosol"/>
    <property type="evidence" value="ECO:0007669"/>
    <property type="project" value="TreeGrafter"/>
</dbReference>
<dbReference type="Proteomes" id="UP000051922">
    <property type="component" value="Unassembled WGS sequence"/>
</dbReference>
<protein>
    <recommendedName>
        <fullName evidence="2">Isoprenyl transferase</fullName>
        <ecNumber evidence="2">2.5.1.-</ecNumber>
    </recommendedName>
</protein>
<evidence type="ECO:0000256" key="2">
    <source>
        <dbReference type="HAMAP-Rule" id="MF_01139"/>
    </source>
</evidence>
<dbReference type="SUPFAM" id="SSF64005">
    <property type="entry name" value="Undecaprenyl diphosphate synthase"/>
    <property type="match status" value="1"/>
</dbReference>
<feature type="active site" evidence="2">
    <location>
        <position position="26"/>
    </location>
</feature>
<dbReference type="EC" id="2.5.1.-" evidence="2"/>
<comment type="caution">
    <text evidence="3">The sequence shown here is derived from an EMBL/GenBank/DDBJ whole genome shotgun (WGS) entry which is preliminary data.</text>
</comment>
<dbReference type="InterPro" id="IPR001441">
    <property type="entry name" value="UPP_synth-like"/>
</dbReference>
<dbReference type="GO" id="GO:0008834">
    <property type="term" value="F:ditrans,polycis-undecaprenyl-diphosphate synthase [(2E,6E)-farnesyl-diphosphate specific] activity"/>
    <property type="evidence" value="ECO:0007669"/>
    <property type="project" value="TreeGrafter"/>
</dbReference>
<dbReference type="EMBL" id="AZFJ01000037">
    <property type="protein sequence ID" value="KRL86779.1"/>
    <property type="molecule type" value="Genomic_DNA"/>
</dbReference>
<feature type="binding site" evidence="2">
    <location>
        <begin position="71"/>
        <end position="73"/>
    </location>
    <ligand>
        <name>substrate</name>
    </ligand>
</feature>
<dbReference type="FunFam" id="3.40.1180.10:FF:000001">
    <property type="entry name" value="(2E,6E)-farnesyl-diphosphate-specific ditrans,polycis-undecaprenyl-diphosphate synthase"/>
    <property type="match status" value="1"/>
</dbReference>
<dbReference type="AlphaFoldDB" id="A0A0R1UAE5"/>
<keyword evidence="2" id="KW-0479">Metal-binding</keyword>
<dbReference type="PATRIC" id="fig|1423783.4.peg.441"/>
<dbReference type="NCBIfam" id="NF011405">
    <property type="entry name" value="PRK14830.1"/>
    <property type="match status" value="1"/>
</dbReference>
<feature type="binding site" evidence="2">
    <location>
        <position position="77"/>
    </location>
    <ligand>
        <name>substrate</name>
    </ligand>
</feature>
<feature type="binding site" evidence="2">
    <location>
        <position position="43"/>
    </location>
    <ligand>
        <name>substrate</name>
    </ligand>
</feature>
<dbReference type="GO" id="GO:0030145">
    <property type="term" value="F:manganese ion binding"/>
    <property type="evidence" value="ECO:0007669"/>
    <property type="project" value="TreeGrafter"/>
</dbReference>
<dbReference type="Pfam" id="PF01255">
    <property type="entry name" value="Prenyltransf"/>
    <property type="match status" value="1"/>
</dbReference>
<feature type="binding site" evidence="2">
    <location>
        <position position="26"/>
    </location>
    <ligand>
        <name>Mg(2+)</name>
        <dbReference type="ChEBI" id="CHEBI:18420"/>
    </ligand>
</feature>
<dbReference type="Gene3D" id="3.40.1180.10">
    <property type="entry name" value="Decaprenyl diphosphate synthase-like"/>
    <property type="match status" value="1"/>
</dbReference>
<sequence>MFKAKDAAVTALDPDRIPRHVAIIMDGNGRWAQKRHLPRIAGHKQGMENVRTITRAASDLGVKVLTLYAFSTENWGRPQKEVSYLMSLPVTFFNKFVPELIEQNVRVMVMGNVDQLPESTRTATLNAVKDTADNTGMVLNFALNYGGRDELVQATRAIATAAAAGELDPSAIDMDTISGQLMTAPLGELADPDLLIRTSGEERISNFLLWQLAYSEMVFTDQLWPDFAPADLESAIRDFQSRNRRFGKVK</sequence>
<feature type="binding site" evidence="2">
    <location>
        <position position="216"/>
    </location>
    <ligand>
        <name>Mg(2+)</name>
        <dbReference type="ChEBI" id="CHEBI:18420"/>
    </ligand>
</feature>
<comment type="cofactor">
    <cofactor evidence="2">
        <name>Mg(2+)</name>
        <dbReference type="ChEBI" id="CHEBI:18420"/>
    </cofactor>
    <text evidence="2">Binds 2 magnesium ions per subunit.</text>
</comment>
<feature type="binding site" evidence="2">
    <location>
        <position position="197"/>
    </location>
    <ligand>
        <name>substrate</name>
    </ligand>
</feature>
<dbReference type="InterPro" id="IPR018520">
    <property type="entry name" value="UPP_synth-like_CS"/>
</dbReference>
<keyword evidence="4" id="KW-1185">Reference proteome</keyword>
<dbReference type="PANTHER" id="PTHR10291">
    <property type="entry name" value="DEHYDRODOLICHYL DIPHOSPHATE SYNTHASE FAMILY MEMBER"/>
    <property type="match status" value="1"/>
</dbReference>
<dbReference type="CDD" id="cd00475">
    <property type="entry name" value="Cis_IPPS"/>
    <property type="match status" value="1"/>
</dbReference>
<dbReference type="STRING" id="1423783.FC50_GL000424"/>